<dbReference type="RefSeq" id="WP_331790237.1">
    <property type="nucleotide sequence ID" value="NZ_JAVFKM010000049.1"/>
</dbReference>
<organism evidence="2 3">
    <name type="scientific">Streptomyces chrestomyceticus</name>
    <dbReference type="NCBI Taxonomy" id="68185"/>
    <lineage>
        <taxon>Bacteria</taxon>
        <taxon>Bacillati</taxon>
        <taxon>Actinomycetota</taxon>
        <taxon>Actinomycetes</taxon>
        <taxon>Kitasatosporales</taxon>
        <taxon>Streptomycetaceae</taxon>
        <taxon>Streptomyces</taxon>
    </lineage>
</organism>
<feature type="region of interest" description="Disordered" evidence="1">
    <location>
        <begin position="1"/>
        <end position="29"/>
    </location>
</feature>
<gene>
    <name evidence="2" type="ORF">RB636_40795</name>
</gene>
<feature type="compositionally biased region" description="Pro residues" evidence="1">
    <location>
        <begin position="10"/>
        <end position="20"/>
    </location>
</feature>
<proteinExistence type="predicted"/>
<dbReference type="InterPro" id="IPR046300">
    <property type="entry name" value="DUF6415"/>
</dbReference>
<name>A0ABU7X6U5_9ACTN</name>
<accession>A0ABU7X6U5</accession>
<protein>
    <submittedName>
        <fullName evidence="2">DUF6415 family natural product biosynthesis protein</fullName>
    </submittedName>
</protein>
<sequence>MPLTTAAPGVPQPSPTPPAPGRAEPPAAAVQATVTHVLARRRYVPGLRAARQQHRALVRHIELLVPVVEERTRSAWAGSETERLVVSGLACLRYRLDRGLPPSAEAAWASVRATARQCQALLDLTSTPLDGEARR</sequence>
<dbReference type="Pfam" id="PF19979">
    <property type="entry name" value="DUF6415"/>
    <property type="match status" value="1"/>
</dbReference>
<evidence type="ECO:0000313" key="2">
    <source>
        <dbReference type="EMBL" id="MEF3119489.1"/>
    </source>
</evidence>
<dbReference type="EMBL" id="JAVFKM010000049">
    <property type="protein sequence ID" value="MEF3119489.1"/>
    <property type="molecule type" value="Genomic_DNA"/>
</dbReference>
<keyword evidence="3" id="KW-1185">Reference proteome</keyword>
<reference evidence="2 3" key="1">
    <citation type="submission" date="2023-08" db="EMBL/GenBank/DDBJ databases">
        <authorList>
            <person name="Sharma P."/>
            <person name="Verma V."/>
            <person name="Mohan M.K."/>
            <person name="Dubey A.K."/>
        </authorList>
    </citation>
    <scope>NUCLEOTIDE SEQUENCE [LARGE SCALE GENOMIC DNA]</scope>
    <source>
        <strain evidence="2 3">ADP4</strain>
    </source>
</reference>
<evidence type="ECO:0000313" key="3">
    <source>
        <dbReference type="Proteomes" id="UP001348265"/>
    </source>
</evidence>
<dbReference type="Proteomes" id="UP001348265">
    <property type="component" value="Unassembled WGS sequence"/>
</dbReference>
<evidence type="ECO:0000256" key="1">
    <source>
        <dbReference type="SAM" id="MobiDB-lite"/>
    </source>
</evidence>
<comment type="caution">
    <text evidence="2">The sequence shown here is derived from an EMBL/GenBank/DDBJ whole genome shotgun (WGS) entry which is preliminary data.</text>
</comment>